<dbReference type="EMBL" id="JH126401">
    <property type="protein sequence ID" value="EGX92401.1"/>
    <property type="molecule type" value="Genomic_DNA"/>
</dbReference>
<accession>G3JGI4</accession>
<sequence length="303" mass="33610">MILCISDNMTRYLQQQPEQSPRHLPLTGQLQCRTRNNALAFNKMATKINNGVVISSCDDRIYPLPGRRIREQRNVAVSRSWRSSDISVRNSSDASPGDKSLSLLHCSLVVAGATSTLPSPSEALKLWLAAASPELGNLLLQLAQLCRPGKEHTDSNWAGLWCPPRPGDLYGLLKTPAVVKHIWRRQFPRDNEKSSRGPFDSVLECASAQENENSAAPQPGAASFRLSSQLAVTHLATECDLSPTLHRERGWVAAQCHTALVATFYSTKAQLLTTKSYHCLAAQRLAFYSKYRQMLTHYTAVLR</sequence>
<dbReference type="GeneID" id="18165797"/>
<proteinExistence type="predicted"/>
<reference evidence="1 2" key="1">
    <citation type="journal article" date="2011" name="Genome Biol.">
        <title>Genome sequence of the insect pathogenic fungus Cordyceps militaris, a valued traditional Chinese medicine.</title>
        <authorList>
            <person name="Zheng P."/>
            <person name="Xia Y."/>
            <person name="Xiao G."/>
            <person name="Xiong C."/>
            <person name="Hu X."/>
            <person name="Zhang S."/>
            <person name="Zheng H."/>
            <person name="Huang Y."/>
            <person name="Zhou Y."/>
            <person name="Wang S."/>
            <person name="Zhao G.P."/>
            <person name="Liu X."/>
            <person name="St Leger R.J."/>
            <person name="Wang C."/>
        </authorList>
    </citation>
    <scope>NUCLEOTIDE SEQUENCE [LARGE SCALE GENOMIC DNA]</scope>
    <source>
        <strain evidence="1 2">CM01</strain>
    </source>
</reference>
<evidence type="ECO:0000313" key="1">
    <source>
        <dbReference type="EMBL" id="EGX92401.1"/>
    </source>
</evidence>
<keyword evidence="2" id="KW-1185">Reference proteome</keyword>
<dbReference type="VEuPathDB" id="FungiDB:CCM_03774"/>
<dbReference type="RefSeq" id="XP_006668985.1">
    <property type="nucleotide sequence ID" value="XM_006668922.1"/>
</dbReference>
<dbReference type="Proteomes" id="UP000001610">
    <property type="component" value="Unassembled WGS sequence"/>
</dbReference>
<dbReference type="AlphaFoldDB" id="G3JGI4"/>
<dbReference type="KEGG" id="cmt:CCM_03774"/>
<protein>
    <submittedName>
        <fullName evidence="1">Uncharacterized protein</fullName>
    </submittedName>
</protein>
<organism evidence="1 2">
    <name type="scientific">Cordyceps militaris (strain CM01)</name>
    <name type="common">Caterpillar fungus</name>
    <dbReference type="NCBI Taxonomy" id="983644"/>
    <lineage>
        <taxon>Eukaryota</taxon>
        <taxon>Fungi</taxon>
        <taxon>Dikarya</taxon>
        <taxon>Ascomycota</taxon>
        <taxon>Pezizomycotina</taxon>
        <taxon>Sordariomycetes</taxon>
        <taxon>Hypocreomycetidae</taxon>
        <taxon>Hypocreales</taxon>
        <taxon>Cordycipitaceae</taxon>
        <taxon>Cordyceps</taxon>
    </lineage>
</organism>
<dbReference type="InParanoid" id="G3JGI4"/>
<evidence type="ECO:0000313" key="2">
    <source>
        <dbReference type="Proteomes" id="UP000001610"/>
    </source>
</evidence>
<name>G3JGI4_CORMM</name>
<gene>
    <name evidence="1" type="ORF">CCM_03774</name>
</gene>
<dbReference type="HOGENOM" id="CLU_918330_0_0_1"/>